<protein>
    <submittedName>
        <fullName evidence="1">Uncharacterized protein</fullName>
    </submittedName>
</protein>
<accession>A0A098DWK2</accession>
<organism evidence="1">
    <name type="scientific">Gibberella zeae (strain ATCC MYA-4620 / CBS 123657 / FGSC 9075 / NRRL 31084 / PH-1)</name>
    <name type="common">Wheat head blight fungus</name>
    <name type="synonym">Fusarium graminearum</name>
    <dbReference type="NCBI Taxonomy" id="229533"/>
    <lineage>
        <taxon>Eukaryota</taxon>
        <taxon>Fungi</taxon>
        <taxon>Dikarya</taxon>
        <taxon>Ascomycota</taxon>
        <taxon>Pezizomycotina</taxon>
        <taxon>Sordariomycetes</taxon>
        <taxon>Hypocreomycetidae</taxon>
        <taxon>Hypocreales</taxon>
        <taxon>Nectriaceae</taxon>
        <taxon>Fusarium</taxon>
    </lineage>
</organism>
<reference evidence="1" key="1">
    <citation type="journal article" date="2007" name="Science">
        <title>The Fusarium graminearum genome reveals a link between localized polymorphism and pathogen specialization.</title>
        <authorList>
            <person name="Cuomo C.A."/>
            <person name="Gueldener U."/>
            <person name="Xu J.-R."/>
            <person name="Trail F."/>
            <person name="Turgeon B.G."/>
            <person name="Di Pietro A."/>
            <person name="Walton J.D."/>
            <person name="Ma L.-J."/>
            <person name="Baker S.E."/>
            <person name="Rep M."/>
            <person name="Adam G."/>
            <person name="Antoniw J."/>
            <person name="Baldwin T."/>
            <person name="Calvo S.E."/>
            <person name="Chang Y.-L."/>
            <person name="DeCaprio D."/>
            <person name="Gale L.R."/>
            <person name="Gnerre S."/>
            <person name="Goswami R.S."/>
            <person name="Hammond-Kosack K."/>
            <person name="Harris L.J."/>
            <person name="Hilburn K."/>
            <person name="Kennell J.C."/>
            <person name="Kroken S."/>
            <person name="Magnuson J.K."/>
            <person name="Mannhaupt G."/>
            <person name="Mauceli E.W."/>
            <person name="Mewes H.-W."/>
            <person name="Mitterbauer R."/>
            <person name="Muehlbauer G."/>
            <person name="Muensterkoetter M."/>
            <person name="Nelson D."/>
            <person name="O'Donnell K."/>
            <person name="Ouellet T."/>
            <person name="Qi W."/>
            <person name="Quesneville H."/>
            <person name="Roncero M.I.G."/>
            <person name="Seong K.-Y."/>
            <person name="Tetko I.V."/>
            <person name="Urban M."/>
            <person name="Waalwijk C."/>
            <person name="Ward T.J."/>
            <person name="Yao J."/>
            <person name="Birren B.W."/>
            <person name="Kistler H.C."/>
        </authorList>
    </citation>
    <scope>NUCLEOTIDE SEQUENCE [LARGE SCALE GENOMIC DNA]</scope>
    <source>
        <strain evidence="1">PH-1 / ATCC MYA-4620 / FGSC 9075 / NRRL 31084</strain>
    </source>
</reference>
<reference evidence="1" key="2">
    <citation type="journal article" date="2010" name="Nature">
        <title>Comparative genomics reveals mobile pathogenicity chromosomes in Fusarium.</title>
        <authorList>
            <person name="Ma L.J."/>
            <person name="van der Does H.C."/>
            <person name="Borkovich K.A."/>
            <person name="Coleman J.J."/>
            <person name="Daboussi M.J."/>
            <person name="Di Pietro A."/>
            <person name="Dufresne M."/>
            <person name="Freitag M."/>
            <person name="Grabherr M."/>
            <person name="Henrissat B."/>
            <person name="Houterman P.M."/>
            <person name="Kang S."/>
            <person name="Shim W.B."/>
            <person name="Woloshuk C."/>
            <person name="Xie X."/>
            <person name="Xu J.R."/>
            <person name="Antoniw J."/>
            <person name="Baker S.E."/>
            <person name="Bluhm B.H."/>
            <person name="Breakspear A."/>
            <person name="Brown D.W."/>
            <person name="Butchko R.A."/>
            <person name="Chapman S."/>
            <person name="Coulson R."/>
            <person name="Coutinho P.M."/>
            <person name="Danchin E.G."/>
            <person name="Diener A."/>
            <person name="Gale L.R."/>
            <person name="Gardiner D.M."/>
            <person name="Goff S."/>
            <person name="Hammond-Kosack K.E."/>
            <person name="Hilburn K."/>
            <person name="Hua-Van A."/>
            <person name="Jonkers W."/>
            <person name="Kazan K."/>
            <person name="Kodira C.D."/>
            <person name="Koehrsen M."/>
            <person name="Kumar L."/>
            <person name="Lee Y.H."/>
            <person name="Li L."/>
            <person name="Manners J.M."/>
            <person name="Miranda-Saavedra D."/>
            <person name="Mukherjee M."/>
            <person name="Park G."/>
            <person name="Park J."/>
            <person name="Park S.Y."/>
            <person name="Proctor R.H."/>
            <person name="Regev A."/>
            <person name="Ruiz-Roldan M.C."/>
            <person name="Sain D."/>
            <person name="Sakthikumar S."/>
            <person name="Sykes S."/>
            <person name="Schwartz D.C."/>
            <person name="Turgeon B.G."/>
            <person name="Wapinski I."/>
            <person name="Yoder O."/>
            <person name="Young S."/>
            <person name="Zeng Q."/>
            <person name="Zhou S."/>
            <person name="Galagan J."/>
            <person name="Cuomo C.A."/>
            <person name="Kistler H.C."/>
            <person name="Rep M."/>
        </authorList>
    </citation>
    <scope>GENOME REANNOTATION</scope>
    <source>
        <strain evidence="1">PH-1 / ATCC MYA-4620 / FGSC 9075 / NRRL 31084</strain>
    </source>
</reference>
<dbReference type="AlphaFoldDB" id="I1S3A3"/>
<sequence>MATHKPTIFNQQIYETFPHWIWSFPPDKFLNLRFEHWEIPSPVKVKHAMKLLAIGDIWHLPSVWHEARPCCSADDGDYLSAVHRAHRHHPVVSSVRCREKIRFSAVANAIRFLESRLSPKQRFDIRSLILHEDLPSVNQPSAHAQGLAPFYRENPHLRIERRVNLMGCVNATLASPSCVANHFQFPDDQPERLRPFSHEPRRRITQWLLDALAVTEVGIPADAYTLVLQAGSYQDYFTDQFQRQIHREIAWHKAFKVLNQDCPFNGPVHKLHQDVQLTMIDPQEVDAVETLLNGTSPILRADFNIGVAQEYDSIINDTGHLHVGDWKFKKYCTLSDSFERPTHEVDYRTRLSQNFEIQTD</sequence>
<proteinExistence type="predicted"/>
<dbReference type="RefSeq" id="XP_011325968.1">
    <property type="nucleotide sequence ID" value="XM_011327666.1"/>
</dbReference>
<dbReference type="EnsemblFungi" id="CEF86245">
    <property type="protein sequence ID" value="CEF86245"/>
    <property type="gene ID" value="FGRRES_11278"/>
</dbReference>
<evidence type="ECO:0000313" key="1">
    <source>
        <dbReference type="EnsemblFungi" id="CEF86245"/>
    </source>
</evidence>
<accession>I1S3A3</accession>
<dbReference type="OrthoDB" id="5062850at2759"/>
<dbReference type="KEGG" id="fgr:FGSG_11278"/>
<dbReference type="EMBL" id="HG970334">
    <property type="status" value="NOT_ANNOTATED_CDS"/>
    <property type="molecule type" value="Genomic_DNA"/>
</dbReference>
<name>I1S3A3_GIBZE</name>
<dbReference type="HOGENOM" id="CLU_038958_0_0_1"/>
<reference evidence="1" key="3">
    <citation type="submission" date="2017-01" db="UniProtKB">
        <authorList>
            <consortium name="EnsemblFungi"/>
        </authorList>
    </citation>
    <scope>IDENTIFICATION</scope>
    <source>
        <strain evidence="1">PH-1 / ATCC MYA-4620 / FGSC 9075 / NRRL 31084</strain>
    </source>
</reference>
<gene>
    <name evidence="1" type="primary">FG11278.1</name>
</gene>